<name>A0A251YKP9_9MICO</name>
<dbReference type="EMBL" id="MDJY01000033">
    <property type="protein sequence ID" value="OUE24628.1"/>
    <property type="molecule type" value="Genomic_DNA"/>
</dbReference>
<dbReference type="AlphaFoldDB" id="A0A251YKP9"/>
<organism evidence="1 2">
    <name type="scientific">Clavibacter michiganensis</name>
    <dbReference type="NCBI Taxonomy" id="28447"/>
    <lineage>
        <taxon>Bacteria</taxon>
        <taxon>Bacillati</taxon>
        <taxon>Actinomycetota</taxon>
        <taxon>Actinomycetes</taxon>
        <taxon>Micrococcales</taxon>
        <taxon>Microbacteriaceae</taxon>
        <taxon>Clavibacter</taxon>
    </lineage>
</organism>
<protein>
    <submittedName>
        <fullName evidence="1">Uncharacterized protein</fullName>
    </submittedName>
</protein>
<comment type="caution">
    <text evidence="1">The sequence shown here is derived from an EMBL/GenBank/DDBJ whole genome shotgun (WGS) entry which is preliminary data.</text>
</comment>
<dbReference type="RefSeq" id="WP_086517088.1">
    <property type="nucleotide sequence ID" value="NZ_MDJY01000033.1"/>
</dbReference>
<sequence>MSDIALDPEASAHDKDGTPLELLSRIPRLQPFPTSDILLTPEAWELLWTRRRRGAFAGRGGNPATAKELRELGLLTLAGGASPAGIALTRTRSSSRLSFGALTISAGRRTTFSSWYSGSNALVAAEVLNDDGTTSVSVHDTSRSAGLGLLLSWLRIAPAWSYEHDIGDGVHDAELIEARIAAAPGSEPPVPEDASWMTRRAWASGEWARCEIISPSARLVTARIRTGDVGWFDFEELPGGRMRLVPALSFDVMCDVIGSFQESQAGPRH</sequence>
<proteinExistence type="predicted"/>
<accession>A0A251YKP9</accession>
<gene>
    <name evidence="1" type="ORF">BFL36_06035</name>
</gene>
<evidence type="ECO:0000313" key="2">
    <source>
        <dbReference type="Proteomes" id="UP000195011"/>
    </source>
</evidence>
<evidence type="ECO:0000313" key="1">
    <source>
        <dbReference type="EMBL" id="OUE24628.1"/>
    </source>
</evidence>
<reference evidence="1 2" key="1">
    <citation type="submission" date="2016-08" db="EMBL/GenBank/DDBJ databases">
        <title>Genome sequence of Clavibacter michiganensis spp strain CFBP8017.</title>
        <authorList>
            <person name="Thapa S.P."/>
            <person name="Coaker G."/>
            <person name="Jacques M.-A."/>
        </authorList>
    </citation>
    <scope>NUCLEOTIDE SEQUENCE [LARGE SCALE GENOMIC DNA]</scope>
    <source>
        <strain evidence="1">CFBP8017</strain>
    </source>
</reference>
<dbReference type="Proteomes" id="UP000195011">
    <property type="component" value="Unassembled WGS sequence"/>
</dbReference>